<name>A0A0W0TX82_LEGER</name>
<protein>
    <recommendedName>
        <fullName evidence="3">Protein required for attachment to host cells</fullName>
    </recommendedName>
</protein>
<dbReference type="RefSeq" id="WP_058525274.1">
    <property type="nucleotide sequence ID" value="NZ_CAAAHY010000004.1"/>
</dbReference>
<dbReference type="OrthoDB" id="329419at2"/>
<accession>A0A0W0TX82</accession>
<dbReference type="InterPro" id="IPR019291">
    <property type="entry name" value="Host_attachment_protein"/>
</dbReference>
<gene>
    <name evidence="1" type="ORF">Lery_0086</name>
</gene>
<evidence type="ECO:0008006" key="3">
    <source>
        <dbReference type="Google" id="ProtNLM"/>
    </source>
</evidence>
<proteinExistence type="predicted"/>
<reference evidence="1 2" key="1">
    <citation type="submission" date="2015-11" db="EMBL/GenBank/DDBJ databases">
        <title>Genomic analysis of 38 Legionella species identifies large and diverse effector repertoires.</title>
        <authorList>
            <person name="Burstein D."/>
            <person name="Amaro F."/>
            <person name="Zusman T."/>
            <person name="Lifshitz Z."/>
            <person name="Cohen O."/>
            <person name="Gilbert J.A."/>
            <person name="Pupko T."/>
            <person name="Shuman H.A."/>
            <person name="Segal G."/>
        </authorList>
    </citation>
    <scope>NUCLEOTIDE SEQUENCE [LARGE SCALE GENOMIC DNA]</scope>
    <source>
        <strain evidence="1 2">SE-32A-C8</strain>
    </source>
</reference>
<comment type="caution">
    <text evidence="1">The sequence shown here is derived from an EMBL/GenBank/DDBJ whole genome shotgun (WGS) entry which is preliminary data.</text>
</comment>
<evidence type="ECO:0000313" key="1">
    <source>
        <dbReference type="EMBL" id="KTC99976.1"/>
    </source>
</evidence>
<dbReference type="AlphaFoldDB" id="A0A0W0TX82"/>
<sequence length="149" mass="16965">MDNFLVLVANASKANFYVLKLQNSNTIFSLKNVFVHPESQEKRSELIADRPGHYQSDYGTGGAYEYRSDPKKVEKNKFAQELGHYINETIHNGTKLIIIAPSTFWGMLDKVLNKTALNGLYRLIQKDYTQYSEQALKELVLHAVKTPAL</sequence>
<dbReference type="PATRIC" id="fig|448.7.peg.88"/>
<evidence type="ECO:0000313" key="2">
    <source>
        <dbReference type="Proteomes" id="UP000054773"/>
    </source>
</evidence>
<dbReference type="Pfam" id="PF10116">
    <property type="entry name" value="Host_attach"/>
    <property type="match status" value="1"/>
</dbReference>
<organism evidence="1 2">
    <name type="scientific">Legionella erythra</name>
    <dbReference type="NCBI Taxonomy" id="448"/>
    <lineage>
        <taxon>Bacteria</taxon>
        <taxon>Pseudomonadati</taxon>
        <taxon>Pseudomonadota</taxon>
        <taxon>Gammaproteobacteria</taxon>
        <taxon>Legionellales</taxon>
        <taxon>Legionellaceae</taxon>
        <taxon>Legionella</taxon>
    </lineage>
</organism>
<dbReference type="Proteomes" id="UP000054773">
    <property type="component" value="Unassembled WGS sequence"/>
</dbReference>
<dbReference type="EMBL" id="LNYA01000001">
    <property type="protein sequence ID" value="KTC99976.1"/>
    <property type="molecule type" value="Genomic_DNA"/>
</dbReference>
<keyword evidence="2" id="KW-1185">Reference proteome</keyword>